<proteinExistence type="inferred from homology"/>
<comment type="caution">
    <text evidence="13">The sequence shown here is derived from an EMBL/GenBank/DDBJ whole genome shotgun (WGS) entry which is preliminary data.</text>
</comment>
<dbReference type="InterPro" id="IPR050311">
    <property type="entry name" value="ORC1/CDC6"/>
</dbReference>
<dbReference type="GO" id="GO:0005664">
    <property type="term" value="C:nuclear origin of replication recognition complex"/>
    <property type="evidence" value="ECO:0007669"/>
    <property type="project" value="TreeGrafter"/>
</dbReference>
<evidence type="ECO:0000256" key="7">
    <source>
        <dbReference type="ARBA" id="ARBA00022842"/>
    </source>
</evidence>
<protein>
    <recommendedName>
        <fullName evidence="10">Origin recognition complex subunit 1</fullName>
    </recommendedName>
</protein>
<feature type="compositionally biased region" description="Acidic residues" evidence="11">
    <location>
        <begin position="28"/>
        <end position="39"/>
    </location>
</feature>
<dbReference type="InterPro" id="IPR003959">
    <property type="entry name" value="ATPase_AAA_core"/>
</dbReference>
<keyword evidence="9 10" id="KW-0539">Nucleus</keyword>
<dbReference type="SUPFAM" id="SSF52540">
    <property type="entry name" value="P-loop containing nucleoside triphosphate hydrolases"/>
    <property type="match status" value="1"/>
</dbReference>
<comment type="similarity">
    <text evidence="2 10">Belongs to the ORC1 family.</text>
</comment>
<dbReference type="Gene3D" id="1.10.8.60">
    <property type="match status" value="1"/>
</dbReference>
<dbReference type="SUPFAM" id="SSF82061">
    <property type="entry name" value="BAH domain"/>
    <property type="match status" value="1"/>
</dbReference>
<dbReference type="GO" id="GO:0033314">
    <property type="term" value="P:mitotic DNA replication checkpoint signaling"/>
    <property type="evidence" value="ECO:0007669"/>
    <property type="project" value="TreeGrafter"/>
</dbReference>
<accession>A0AA38RSF8</accession>
<evidence type="ECO:0000256" key="10">
    <source>
        <dbReference type="RuleBase" id="RU365058"/>
    </source>
</evidence>
<keyword evidence="3 10" id="KW-0235">DNA replication</keyword>
<dbReference type="GO" id="GO:0003688">
    <property type="term" value="F:DNA replication origin binding"/>
    <property type="evidence" value="ECO:0007669"/>
    <property type="project" value="TreeGrafter"/>
</dbReference>
<dbReference type="InterPro" id="IPR043151">
    <property type="entry name" value="BAH_sf"/>
</dbReference>
<evidence type="ECO:0000256" key="1">
    <source>
        <dbReference type="ARBA" id="ARBA00004123"/>
    </source>
</evidence>
<comment type="function">
    <text evidence="10">Component of the origin recognition complex (ORC) that binds origins of replication. DNA-binding is ATP-dependent, however specific DNA sequences that define origins of replication have not been identified so far. ORC is required to assemble the pre-replication complex necessary to initiate DNA replication.</text>
</comment>
<dbReference type="Pfam" id="PF22606">
    <property type="entry name" value="Cdc6-ORC-like_ATPase_lid"/>
    <property type="match status" value="1"/>
</dbReference>
<comment type="subunit">
    <text evidence="10">ORC is composed of six subunits.</text>
</comment>
<evidence type="ECO:0000256" key="11">
    <source>
        <dbReference type="SAM" id="MobiDB-lite"/>
    </source>
</evidence>
<evidence type="ECO:0000313" key="13">
    <source>
        <dbReference type="EMBL" id="KAJ9157278.1"/>
    </source>
</evidence>
<dbReference type="GO" id="GO:0006270">
    <property type="term" value="P:DNA replication initiation"/>
    <property type="evidence" value="ECO:0007669"/>
    <property type="project" value="TreeGrafter"/>
</dbReference>
<gene>
    <name evidence="13" type="ORF">NKR23_g117</name>
</gene>
<dbReference type="InterPro" id="IPR001025">
    <property type="entry name" value="BAH_dom"/>
</dbReference>
<evidence type="ECO:0000313" key="14">
    <source>
        <dbReference type="Proteomes" id="UP001174694"/>
    </source>
</evidence>
<feature type="compositionally biased region" description="Polar residues" evidence="11">
    <location>
        <begin position="1"/>
        <end position="11"/>
    </location>
</feature>
<dbReference type="PANTHER" id="PTHR10763:SF23">
    <property type="entry name" value="ORIGIN RECOGNITION COMPLEX SUBUNIT 1"/>
    <property type="match status" value="1"/>
</dbReference>
<evidence type="ECO:0000256" key="8">
    <source>
        <dbReference type="ARBA" id="ARBA00023125"/>
    </source>
</evidence>
<sequence length="750" mass="84330">MPSLEVTQQTPQKRRRRHKHLPGITREDSDDELGVDDYPWEWIYEEKEPAPSEENGTPRKRKRAQDDTNKIVGARMGRFECHIGDCVLLKADGSNEAWVALICEFVEDEDGDKAANFMWFSSEKEIRNKEKKRMDFHWNELYVSPSWDINPLQSINGKASIYSLDAFLKKYPNGKVPRNSKEYGKAFVCRRGCNTRTASYTEEFVWEEIFHGTQEDVFNLIEHVKKATKATRRRRAPKEESPDPEYNVKQANEEDEDYKRTPRKAGSQHLSTPRKRKPGSNAVTPSSHRKVMVKKHLEFTPLATRTLSPSHHQSSPFQLARAQLHVASVPTSLPCREAEFSLVYSHLEAAITEGTGTCIYISGTPGTGKTATVREVVSRLDDSVRSDELDDFIFVEINGMKITDPHQAYSLLWEALKGQRVSPAQALDLLEREFSNPSPRRVPCVVLMDELDQLVTKNQGVMYNFFNWPGLRHSRLIVLAVANTMDLPERTLSNKISSRLGLTRITFPGYNHEQLMKIVQSRLEGVPGNIVEPDAVQFASRKVAAVSGDARRALDICRRAVELAEADVKAADADANPPTPSKKHREKELPVKKKSLGRVTIETVRRAINEATTSPLQQYLRALPFASRLLLAALLARTRRTGLAESTFGDVLEEMQRSMKFTAGNRQLELLERRGTAQTGSWGSKTKHDSKGIRLHGLGSAAVGLTGAGIINLEGHSAERPSKIRLAVGDEEVKLAFRDDPEIKAIGLIL</sequence>
<evidence type="ECO:0000256" key="2">
    <source>
        <dbReference type="ARBA" id="ARBA00008398"/>
    </source>
</evidence>
<dbReference type="InterPro" id="IPR003593">
    <property type="entry name" value="AAA+_ATPase"/>
</dbReference>
<feature type="region of interest" description="Disordered" evidence="11">
    <location>
        <begin position="571"/>
        <end position="590"/>
    </location>
</feature>
<feature type="compositionally biased region" description="Basic residues" evidence="11">
    <location>
        <begin position="226"/>
        <end position="236"/>
    </location>
</feature>
<evidence type="ECO:0000256" key="5">
    <source>
        <dbReference type="ARBA" id="ARBA00022741"/>
    </source>
</evidence>
<dbReference type="SMART" id="SM00382">
    <property type="entry name" value="AAA"/>
    <property type="match status" value="1"/>
</dbReference>
<dbReference type="EMBL" id="JANBVO010000001">
    <property type="protein sequence ID" value="KAJ9157278.1"/>
    <property type="molecule type" value="Genomic_DNA"/>
</dbReference>
<dbReference type="InterPro" id="IPR027417">
    <property type="entry name" value="P-loop_NTPase"/>
</dbReference>
<dbReference type="GO" id="GO:0005524">
    <property type="term" value="F:ATP binding"/>
    <property type="evidence" value="ECO:0007669"/>
    <property type="project" value="UniProtKB-KW"/>
</dbReference>
<feature type="region of interest" description="Disordered" evidence="11">
    <location>
        <begin position="1"/>
        <end position="68"/>
    </location>
</feature>
<dbReference type="PANTHER" id="PTHR10763">
    <property type="entry name" value="CELL DIVISION CONTROL PROTEIN 6-RELATED"/>
    <property type="match status" value="1"/>
</dbReference>
<evidence type="ECO:0000259" key="12">
    <source>
        <dbReference type="PROSITE" id="PS51038"/>
    </source>
</evidence>
<dbReference type="Gene3D" id="2.30.30.490">
    <property type="match status" value="1"/>
</dbReference>
<dbReference type="InterPro" id="IPR054425">
    <property type="entry name" value="Cdc6_ORC1-like_ATPase_lid"/>
</dbReference>
<keyword evidence="7" id="KW-0460">Magnesium</keyword>
<feature type="region of interest" description="Disordered" evidence="11">
    <location>
        <begin position="226"/>
        <end position="289"/>
    </location>
</feature>
<keyword evidence="5 10" id="KW-0547">Nucleotide-binding</keyword>
<reference evidence="13" key="1">
    <citation type="submission" date="2022-07" db="EMBL/GenBank/DDBJ databases">
        <title>Fungi with potential for degradation of polypropylene.</title>
        <authorList>
            <person name="Gostincar C."/>
        </authorList>
    </citation>
    <scope>NUCLEOTIDE SEQUENCE</scope>
    <source>
        <strain evidence="13">EXF-13308</strain>
    </source>
</reference>
<keyword evidence="14" id="KW-1185">Reference proteome</keyword>
<dbReference type="Gene3D" id="3.40.50.300">
    <property type="entry name" value="P-loop containing nucleotide triphosphate hydrolases"/>
    <property type="match status" value="1"/>
</dbReference>
<dbReference type="GO" id="GO:0003682">
    <property type="term" value="F:chromatin binding"/>
    <property type="evidence" value="ECO:0007669"/>
    <property type="project" value="InterPro"/>
</dbReference>
<evidence type="ECO:0000256" key="4">
    <source>
        <dbReference type="ARBA" id="ARBA00022723"/>
    </source>
</evidence>
<dbReference type="CDD" id="cd00009">
    <property type="entry name" value="AAA"/>
    <property type="match status" value="1"/>
</dbReference>
<dbReference type="Pfam" id="PF00004">
    <property type="entry name" value="AAA"/>
    <property type="match status" value="1"/>
</dbReference>
<evidence type="ECO:0000256" key="3">
    <source>
        <dbReference type="ARBA" id="ARBA00022705"/>
    </source>
</evidence>
<dbReference type="InterPro" id="IPR048867">
    <property type="entry name" value="WHD_ORC1"/>
</dbReference>
<dbReference type="GO" id="GO:0046872">
    <property type="term" value="F:metal ion binding"/>
    <property type="evidence" value="ECO:0007669"/>
    <property type="project" value="UniProtKB-KW"/>
</dbReference>
<dbReference type="GO" id="GO:0016887">
    <property type="term" value="F:ATP hydrolysis activity"/>
    <property type="evidence" value="ECO:0007669"/>
    <property type="project" value="InterPro"/>
</dbReference>
<comment type="subcellular location">
    <subcellularLocation>
        <location evidence="1 10">Nucleus</location>
    </subcellularLocation>
</comment>
<feature type="domain" description="BAH" evidence="12">
    <location>
        <begin position="79"/>
        <end position="204"/>
    </location>
</feature>
<dbReference type="Pfam" id="PF21312">
    <property type="entry name" value="WHD_ORC1"/>
    <property type="match status" value="1"/>
</dbReference>
<dbReference type="Pfam" id="PF01426">
    <property type="entry name" value="BAH"/>
    <property type="match status" value="1"/>
</dbReference>
<name>A0AA38RSF8_9PEZI</name>
<dbReference type="AlphaFoldDB" id="A0AA38RSF8"/>
<keyword evidence="6 10" id="KW-0067">ATP-binding</keyword>
<keyword evidence="8 10" id="KW-0238">DNA-binding</keyword>
<dbReference type="PROSITE" id="PS51038">
    <property type="entry name" value="BAH"/>
    <property type="match status" value="1"/>
</dbReference>
<feature type="compositionally biased region" description="Basic residues" evidence="11">
    <location>
        <begin position="12"/>
        <end position="21"/>
    </location>
</feature>
<dbReference type="FunFam" id="3.40.50.300:FF:000199">
    <property type="entry name" value="Origin recognition complex subunit 1"/>
    <property type="match status" value="1"/>
</dbReference>
<evidence type="ECO:0000256" key="9">
    <source>
        <dbReference type="ARBA" id="ARBA00023242"/>
    </source>
</evidence>
<organism evidence="13 14">
    <name type="scientific">Pleurostoma richardsiae</name>
    <dbReference type="NCBI Taxonomy" id="41990"/>
    <lineage>
        <taxon>Eukaryota</taxon>
        <taxon>Fungi</taxon>
        <taxon>Dikarya</taxon>
        <taxon>Ascomycota</taxon>
        <taxon>Pezizomycotina</taxon>
        <taxon>Sordariomycetes</taxon>
        <taxon>Sordariomycetidae</taxon>
        <taxon>Calosphaeriales</taxon>
        <taxon>Pleurostomataceae</taxon>
        <taxon>Pleurostoma</taxon>
    </lineage>
</organism>
<evidence type="ECO:0000256" key="6">
    <source>
        <dbReference type="ARBA" id="ARBA00022840"/>
    </source>
</evidence>
<keyword evidence="4" id="KW-0479">Metal-binding</keyword>
<dbReference type="Proteomes" id="UP001174694">
    <property type="component" value="Unassembled WGS sequence"/>
</dbReference>